<proteinExistence type="predicted"/>
<evidence type="ECO:0000313" key="3">
    <source>
        <dbReference type="Proteomes" id="UP000249754"/>
    </source>
</evidence>
<accession>A0A327T1A5</accession>
<evidence type="ECO:0008006" key="4">
    <source>
        <dbReference type="Google" id="ProtNLM"/>
    </source>
</evidence>
<gene>
    <name evidence="2" type="ORF">LY11_01532</name>
</gene>
<sequence>MIKTYLVLFLLILSASAYSQSNGEYMYSVGVRGYSYMQMPKIMNQTAGNSYLNSSFNSFIVKFNDNLFSYRLNGSYMSRNENFSNNCESCEVLSGKMKDYSFKVGFEKNFTYTKFQPYFALDLGYRSNKFDGTSTNINPILNSPSDLAMAVPQNQIIATKEGFTITPVLGIKINPIKQISIFVETNLEFYYSYERQESVPQDAANVRSLNRFHKTEYLLNPVSVGIQFHIGNKN</sequence>
<dbReference type="STRING" id="188932.AY601_4532"/>
<name>A0A327T1A5_9SPHI</name>
<comment type="caution">
    <text evidence="2">The sequence shown here is derived from an EMBL/GenBank/DDBJ whole genome shotgun (WGS) entry which is preliminary data.</text>
</comment>
<dbReference type="OrthoDB" id="752592at2"/>
<feature type="signal peptide" evidence="1">
    <location>
        <begin position="1"/>
        <end position="19"/>
    </location>
</feature>
<protein>
    <recommendedName>
        <fullName evidence="4">Outer membrane protein beta-barrel domain-containing protein</fullName>
    </recommendedName>
</protein>
<evidence type="ECO:0000256" key="1">
    <source>
        <dbReference type="SAM" id="SignalP"/>
    </source>
</evidence>
<feature type="chain" id="PRO_5016367168" description="Outer membrane protein beta-barrel domain-containing protein" evidence="1">
    <location>
        <begin position="20"/>
        <end position="234"/>
    </location>
</feature>
<keyword evidence="1" id="KW-0732">Signal</keyword>
<dbReference type="AlphaFoldDB" id="A0A327T1A5"/>
<dbReference type="Proteomes" id="UP000249754">
    <property type="component" value="Unassembled WGS sequence"/>
</dbReference>
<dbReference type="EMBL" id="QLLR01000004">
    <property type="protein sequence ID" value="RAJ33483.1"/>
    <property type="molecule type" value="Genomic_DNA"/>
</dbReference>
<evidence type="ECO:0000313" key="2">
    <source>
        <dbReference type="EMBL" id="RAJ33483.1"/>
    </source>
</evidence>
<dbReference type="RefSeq" id="WP_111633097.1">
    <property type="nucleotide sequence ID" value="NZ_QLLR01000004.1"/>
</dbReference>
<reference evidence="2 3" key="1">
    <citation type="submission" date="2018-06" db="EMBL/GenBank/DDBJ databases">
        <title>Genomic Encyclopedia of Archaeal and Bacterial Type Strains, Phase II (KMG-II): from individual species to whole genera.</title>
        <authorList>
            <person name="Goeker M."/>
        </authorList>
    </citation>
    <scope>NUCLEOTIDE SEQUENCE [LARGE SCALE GENOMIC DNA]</scope>
    <source>
        <strain evidence="2 3">DSM 14825</strain>
    </source>
</reference>
<organism evidence="2 3">
    <name type="scientific">Pedobacter cryoconitis</name>
    <dbReference type="NCBI Taxonomy" id="188932"/>
    <lineage>
        <taxon>Bacteria</taxon>
        <taxon>Pseudomonadati</taxon>
        <taxon>Bacteroidota</taxon>
        <taxon>Sphingobacteriia</taxon>
        <taxon>Sphingobacteriales</taxon>
        <taxon>Sphingobacteriaceae</taxon>
        <taxon>Pedobacter</taxon>
    </lineage>
</organism>